<sequence>MAKLPVELVHAVRRARGEDNLKVSELEAKTGLSRYVLYRVINGTTTSVRPSTIEKLNKWLYQRI</sequence>
<gene>
    <name evidence="2" type="ORF">Lpp126_16324</name>
</gene>
<proteinExistence type="predicted"/>
<accession>S2R0D2</accession>
<dbReference type="GO" id="GO:0003677">
    <property type="term" value="F:DNA binding"/>
    <property type="evidence" value="ECO:0007669"/>
    <property type="project" value="InterPro"/>
</dbReference>
<dbReference type="Pfam" id="PF13443">
    <property type="entry name" value="HTH_26"/>
    <property type="match status" value="1"/>
</dbReference>
<comment type="caution">
    <text evidence="2">The sequence shown here is derived from an EMBL/GenBank/DDBJ whole genome shotgun (WGS) entry which is preliminary data.</text>
</comment>
<dbReference type="SUPFAM" id="SSF47413">
    <property type="entry name" value="lambda repressor-like DNA-binding domains"/>
    <property type="match status" value="1"/>
</dbReference>
<dbReference type="AlphaFoldDB" id="S2R0D2"/>
<dbReference type="EMBL" id="ANKC01001155">
    <property type="protein sequence ID" value="EPC70849.1"/>
    <property type="molecule type" value="Genomic_DNA"/>
</dbReference>
<evidence type="ECO:0000259" key="1">
    <source>
        <dbReference type="Pfam" id="PF13443"/>
    </source>
</evidence>
<dbReference type="PATRIC" id="fig|1256206.3.peg.2501"/>
<evidence type="ECO:0000313" key="2">
    <source>
        <dbReference type="EMBL" id="EPC70849.1"/>
    </source>
</evidence>
<reference evidence="2 3" key="1">
    <citation type="journal article" date="2013" name="PLoS ONE">
        <title>Lactobacillus paracasei comparative genomics: towards species pan-genome definition and exploitation of diversity.</title>
        <authorList>
            <person name="Smokvina T."/>
            <person name="Wels M."/>
            <person name="Polka J."/>
            <person name="Chervaux C."/>
            <person name="Brisse S."/>
            <person name="Boekhorst J."/>
            <person name="van Hylckama Vlieg J.E."/>
            <person name="Siezen R.J."/>
        </authorList>
    </citation>
    <scope>NUCLEOTIDE SEQUENCE [LARGE SCALE GENOMIC DNA]</scope>
    <source>
        <strain evidence="2 3">Lpp126</strain>
    </source>
</reference>
<evidence type="ECO:0000313" key="3">
    <source>
        <dbReference type="Proteomes" id="UP000014243"/>
    </source>
</evidence>
<feature type="domain" description="HTH cro/C1-type" evidence="1">
    <location>
        <begin position="15"/>
        <end position="56"/>
    </location>
</feature>
<dbReference type="InterPro" id="IPR010982">
    <property type="entry name" value="Lambda_DNA-bd_dom_sf"/>
</dbReference>
<dbReference type="Proteomes" id="UP000014243">
    <property type="component" value="Unassembled WGS sequence"/>
</dbReference>
<organism evidence="2 3">
    <name type="scientific">Lacticaseibacillus paracasei subsp. paracasei Lpp126</name>
    <dbReference type="NCBI Taxonomy" id="1256206"/>
    <lineage>
        <taxon>Bacteria</taxon>
        <taxon>Bacillati</taxon>
        <taxon>Bacillota</taxon>
        <taxon>Bacilli</taxon>
        <taxon>Lactobacillales</taxon>
        <taxon>Lactobacillaceae</taxon>
        <taxon>Lacticaseibacillus</taxon>
    </lineage>
</organism>
<dbReference type="InterPro" id="IPR001387">
    <property type="entry name" value="Cro/C1-type_HTH"/>
</dbReference>
<name>S2R0D2_LACPA</name>
<protein>
    <recommendedName>
        <fullName evidence="1">HTH cro/C1-type domain-containing protein</fullName>
    </recommendedName>
</protein>